<name>A0AAV5SPY1_9BILA</name>
<keyword evidence="3" id="KW-1185">Reference proteome</keyword>
<dbReference type="EMBL" id="BTSX01000002">
    <property type="protein sequence ID" value="GMS82678.1"/>
    <property type="molecule type" value="Genomic_DNA"/>
</dbReference>
<organism evidence="1 3">
    <name type="scientific">Pristionchus entomophagus</name>
    <dbReference type="NCBI Taxonomy" id="358040"/>
    <lineage>
        <taxon>Eukaryota</taxon>
        <taxon>Metazoa</taxon>
        <taxon>Ecdysozoa</taxon>
        <taxon>Nematoda</taxon>
        <taxon>Chromadorea</taxon>
        <taxon>Rhabditida</taxon>
        <taxon>Rhabditina</taxon>
        <taxon>Diplogasteromorpha</taxon>
        <taxon>Diplogasteroidea</taxon>
        <taxon>Neodiplogasteridae</taxon>
        <taxon>Pristionchus</taxon>
    </lineage>
</organism>
<comment type="caution">
    <text evidence="1">The sequence shown here is derived from an EMBL/GenBank/DDBJ whole genome shotgun (WGS) entry which is preliminary data.</text>
</comment>
<reference evidence="1" key="1">
    <citation type="submission" date="2023-10" db="EMBL/GenBank/DDBJ databases">
        <title>Genome assembly of Pristionchus species.</title>
        <authorList>
            <person name="Yoshida K."/>
            <person name="Sommer R.J."/>
        </authorList>
    </citation>
    <scope>NUCLEOTIDE SEQUENCE</scope>
    <source>
        <strain evidence="1">RS0144</strain>
    </source>
</reference>
<feature type="non-terminal residue" evidence="1">
    <location>
        <position position="1"/>
    </location>
</feature>
<dbReference type="Proteomes" id="UP001432027">
    <property type="component" value="Unassembled WGS sequence"/>
</dbReference>
<feature type="non-terminal residue" evidence="1">
    <location>
        <position position="82"/>
    </location>
</feature>
<accession>A0AAV5SPY1</accession>
<gene>
    <name evidence="1" type="ORF">PENTCL1PPCAC_4853</name>
    <name evidence="2" type="ORF">PENTCL1PPCAC_4854</name>
</gene>
<evidence type="ECO:0000313" key="2">
    <source>
        <dbReference type="EMBL" id="GMS82679.1"/>
    </source>
</evidence>
<evidence type="ECO:0000313" key="1">
    <source>
        <dbReference type="EMBL" id="GMS82678.1"/>
    </source>
</evidence>
<evidence type="ECO:0000313" key="3">
    <source>
        <dbReference type="Proteomes" id="UP001432027"/>
    </source>
</evidence>
<sequence>VISMTARQALSAPAITLSRDRDTLVADDLRRAALWKVSTLKKMPRMQMPMSRAFSNRAASDVVDDDNAAASAPTSLRFVVAD</sequence>
<proteinExistence type="predicted"/>
<dbReference type="AlphaFoldDB" id="A0AAV5SPY1"/>
<dbReference type="EMBL" id="BTSX01000002">
    <property type="protein sequence ID" value="GMS82679.1"/>
    <property type="molecule type" value="Genomic_DNA"/>
</dbReference>
<protein>
    <submittedName>
        <fullName evidence="1">Uncharacterized protein</fullName>
    </submittedName>
</protein>